<gene>
    <name evidence="1" type="ORF">PsYK624_106480</name>
</gene>
<protein>
    <submittedName>
        <fullName evidence="1">Uncharacterized protein</fullName>
    </submittedName>
</protein>
<proteinExistence type="predicted"/>
<evidence type="ECO:0000313" key="2">
    <source>
        <dbReference type="Proteomes" id="UP000703269"/>
    </source>
</evidence>
<sequence>MASSTLSIWFSTCWVFQSRSSIIHWFNKVCRTETMPVATRSLSTILPAPTTVTAPLAGNCRRTRIRAISMPPRSRPLYLTLYLSCLALVAHAQLSDSL</sequence>
<keyword evidence="2" id="KW-1185">Reference proteome</keyword>
<dbReference type="Proteomes" id="UP000703269">
    <property type="component" value="Unassembled WGS sequence"/>
</dbReference>
<evidence type="ECO:0000313" key="1">
    <source>
        <dbReference type="EMBL" id="GJE94478.1"/>
    </source>
</evidence>
<comment type="caution">
    <text evidence="1">The sequence shown here is derived from an EMBL/GenBank/DDBJ whole genome shotgun (WGS) entry which is preliminary data.</text>
</comment>
<dbReference type="AlphaFoldDB" id="A0A9P3GGG4"/>
<organism evidence="1 2">
    <name type="scientific">Phanerochaete sordida</name>
    <dbReference type="NCBI Taxonomy" id="48140"/>
    <lineage>
        <taxon>Eukaryota</taxon>
        <taxon>Fungi</taxon>
        <taxon>Dikarya</taxon>
        <taxon>Basidiomycota</taxon>
        <taxon>Agaricomycotina</taxon>
        <taxon>Agaricomycetes</taxon>
        <taxon>Polyporales</taxon>
        <taxon>Phanerochaetaceae</taxon>
        <taxon>Phanerochaete</taxon>
    </lineage>
</organism>
<reference evidence="1 2" key="1">
    <citation type="submission" date="2021-08" db="EMBL/GenBank/DDBJ databases">
        <title>Draft Genome Sequence of Phanerochaete sordida strain YK-624.</title>
        <authorList>
            <person name="Mori T."/>
            <person name="Dohra H."/>
            <person name="Suzuki T."/>
            <person name="Kawagishi H."/>
            <person name="Hirai H."/>
        </authorList>
    </citation>
    <scope>NUCLEOTIDE SEQUENCE [LARGE SCALE GENOMIC DNA]</scope>
    <source>
        <strain evidence="1 2">YK-624</strain>
    </source>
</reference>
<name>A0A9P3GGG4_9APHY</name>
<accession>A0A9P3GGG4</accession>
<dbReference type="EMBL" id="BPQB01000040">
    <property type="protein sequence ID" value="GJE94478.1"/>
    <property type="molecule type" value="Genomic_DNA"/>
</dbReference>